<evidence type="ECO:0000313" key="4">
    <source>
        <dbReference type="Proteomes" id="UP001558613"/>
    </source>
</evidence>
<keyword evidence="4" id="KW-1185">Reference proteome</keyword>
<proteinExistence type="inferred from homology"/>
<feature type="domain" description="Septin-type G" evidence="2">
    <location>
        <begin position="96"/>
        <end position="179"/>
    </location>
</feature>
<keyword evidence="1" id="KW-0342">GTP-binding</keyword>
<sequence>MFNQRTSFSICTGGNSKCQKNMGNTSSEPMGANDSSEKSSRIAHIIIDNNLTTKIADGNNENLQMFKLNLDKTWQNCDRFCRRNTFGKNNTKQNKTIMMIGATGAGKTTLINSMINYILGVEWEDDFRFVLIDEDKQKSQAESQTSEITAYQINHMDGFKVPYSLTIVDTPGFGDTRGISHDQKITEQIQEFFSARGGIDHIDAVCFVVQASLARLTHTQKYIFDAILSIFGKDIAGNIIGLITFADGKPPPVLEAIKVSEIPCAKTQSGDPLHFKFNNSAIFANNNKSTEDEGNDCDQNFDQMFWKLGFSSMGKFFTSLGTMKTKSLTLTQEVLKERKQLEVLVEGLQPQINVGLTKLNEIRKTKAALGQHKAEMEANKDFEYETEVMSKEKIFEELEKELEDVKYTVASLIEESQKSLKRLQDIALKPNPLSVPDYIDLMIQSEKQEGKPGFQDRILSLQDVRKKAEIITKVFTGDTLPEDLKAYKPTTTKKA</sequence>
<gene>
    <name evidence="3" type="ORF">QQF64_035791</name>
</gene>
<dbReference type="InterPro" id="IPR030379">
    <property type="entry name" value="G_SEPTIN_dom"/>
</dbReference>
<comment type="caution">
    <text evidence="3">The sequence shown here is derived from an EMBL/GenBank/DDBJ whole genome shotgun (WGS) entry which is preliminary data.</text>
</comment>
<keyword evidence="1" id="KW-0547">Nucleotide-binding</keyword>
<dbReference type="EMBL" id="JAYMGO010000004">
    <property type="protein sequence ID" value="KAL1276168.1"/>
    <property type="molecule type" value="Genomic_DNA"/>
</dbReference>
<name>A0ABR3NGS6_9TELE</name>
<dbReference type="SUPFAM" id="SSF52540">
    <property type="entry name" value="P-loop containing nucleoside triphosphate hydrolases"/>
    <property type="match status" value="2"/>
</dbReference>
<organism evidence="3 4">
    <name type="scientific">Cirrhinus molitorella</name>
    <name type="common">mud carp</name>
    <dbReference type="NCBI Taxonomy" id="172907"/>
    <lineage>
        <taxon>Eukaryota</taxon>
        <taxon>Metazoa</taxon>
        <taxon>Chordata</taxon>
        <taxon>Craniata</taxon>
        <taxon>Vertebrata</taxon>
        <taxon>Euteleostomi</taxon>
        <taxon>Actinopterygii</taxon>
        <taxon>Neopterygii</taxon>
        <taxon>Teleostei</taxon>
        <taxon>Ostariophysi</taxon>
        <taxon>Cypriniformes</taxon>
        <taxon>Cyprinidae</taxon>
        <taxon>Labeoninae</taxon>
        <taxon>Labeonini</taxon>
        <taxon>Cirrhinus</taxon>
    </lineage>
</organism>
<dbReference type="Proteomes" id="UP001558613">
    <property type="component" value="Unassembled WGS sequence"/>
</dbReference>
<reference evidence="3 4" key="1">
    <citation type="submission" date="2023-09" db="EMBL/GenBank/DDBJ databases">
        <authorList>
            <person name="Wang M."/>
        </authorList>
    </citation>
    <scope>NUCLEOTIDE SEQUENCE [LARGE SCALE GENOMIC DNA]</scope>
    <source>
        <strain evidence="3">GT-2023</strain>
        <tissue evidence="3">Liver</tissue>
    </source>
</reference>
<dbReference type="PANTHER" id="PTHR32046">
    <property type="entry name" value="G DOMAIN-CONTAINING PROTEIN"/>
    <property type="match status" value="1"/>
</dbReference>
<dbReference type="Pfam" id="PF00735">
    <property type="entry name" value="Septin"/>
    <property type="match status" value="1"/>
</dbReference>
<evidence type="ECO:0000256" key="1">
    <source>
        <dbReference type="RuleBase" id="RU004560"/>
    </source>
</evidence>
<dbReference type="Gene3D" id="3.40.50.300">
    <property type="entry name" value="P-loop containing nucleotide triphosphate hydrolases"/>
    <property type="match status" value="1"/>
</dbReference>
<protein>
    <recommendedName>
        <fullName evidence="2">Septin-type G domain-containing protein</fullName>
    </recommendedName>
</protein>
<accession>A0ABR3NGS6</accession>
<dbReference type="CDD" id="cd00882">
    <property type="entry name" value="Ras_like_GTPase"/>
    <property type="match status" value="1"/>
</dbReference>
<dbReference type="PANTHER" id="PTHR32046:SF14">
    <property type="match status" value="1"/>
</dbReference>
<evidence type="ECO:0000313" key="3">
    <source>
        <dbReference type="EMBL" id="KAL1276168.1"/>
    </source>
</evidence>
<comment type="similarity">
    <text evidence="1">Belongs to the TRAFAC class TrmE-Era-EngA-EngB-Septin-like GTPase superfamily. Septin GTPase family.</text>
</comment>
<evidence type="ECO:0000259" key="2">
    <source>
        <dbReference type="Pfam" id="PF00735"/>
    </source>
</evidence>
<dbReference type="InterPro" id="IPR027417">
    <property type="entry name" value="P-loop_NTPase"/>
</dbReference>